<dbReference type="InterPro" id="IPR001173">
    <property type="entry name" value="Glyco_trans_2-like"/>
</dbReference>
<protein>
    <submittedName>
        <fullName evidence="2">Glycosyltransferase family 2 protein</fullName>
    </submittedName>
</protein>
<evidence type="ECO:0000313" key="3">
    <source>
        <dbReference type="Proteomes" id="UP000308230"/>
    </source>
</evidence>
<evidence type="ECO:0000313" key="2">
    <source>
        <dbReference type="EMBL" id="TLS37473.1"/>
    </source>
</evidence>
<sequence length="257" mass="29113">MKTELGIIIATTESRKESLLHTVTHLIKHIHDSFTLYIYNDAGPPLLPSLSKLLTSQKRSKIHLVLLNDQKEISTTKVGCGGSRYHLFEKAKMNNTYVLSLDDDMQITPNWFETMKEAFQQFPDHSVFTGVLKHPDNSIQAAGANFTAQEGKLRRIPNKTWEDKHHLADWGPLGYLVLCRQALQPPIKIPPLYVHEDAAFLLELRQKGIVGKEQTVVVTDAVAIHRALPVRSSNLRQPQKMAEAKQYIKRTYGLSIL</sequence>
<proteinExistence type="predicted"/>
<dbReference type="Gene3D" id="3.90.550.10">
    <property type="entry name" value="Spore Coat Polysaccharide Biosynthesis Protein SpsA, Chain A"/>
    <property type="match status" value="1"/>
</dbReference>
<dbReference type="EMBL" id="SWLG01000006">
    <property type="protein sequence ID" value="TLS37473.1"/>
    <property type="molecule type" value="Genomic_DNA"/>
</dbReference>
<dbReference type="Pfam" id="PF00535">
    <property type="entry name" value="Glycos_transf_2"/>
    <property type="match status" value="1"/>
</dbReference>
<dbReference type="InterPro" id="IPR029044">
    <property type="entry name" value="Nucleotide-diphossugar_trans"/>
</dbReference>
<dbReference type="RefSeq" id="WP_138125934.1">
    <property type="nucleotide sequence ID" value="NZ_SWLG01000006.1"/>
</dbReference>
<dbReference type="Proteomes" id="UP000308230">
    <property type="component" value="Unassembled WGS sequence"/>
</dbReference>
<name>A0A5R9F9D3_9BACL</name>
<keyword evidence="2" id="KW-0808">Transferase</keyword>
<accession>A0A5R9F9D3</accession>
<reference evidence="2 3" key="1">
    <citation type="submission" date="2019-04" db="EMBL/GenBank/DDBJ databases">
        <title>Bacillus caeni sp. nov., a bacterium isolated from mangrove sediment.</title>
        <authorList>
            <person name="Huang H."/>
            <person name="Mo K."/>
            <person name="Hu Y."/>
        </authorList>
    </citation>
    <scope>NUCLEOTIDE SEQUENCE [LARGE SCALE GENOMIC DNA]</scope>
    <source>
        <strain evidence="2 3">HB172195</strain>
    </source>
</reference>
<dbReference type="SUPFAM" id="SSF53448">
    <property type="entry name" value="Nucleotide-diphospho-sugar transferases"/>
    <property type="match status" value="1"/>
</dbReference>
<feature type="domain" description="Glycosyltransferase 2-like" evidence="1">
    <location>
        <begin position="8"/>
        <end position="146"/>
    </location>
</feature>
<comment type="caution">
    <text evidence="2">The sequence shown here is derived from an EMBL/GenBank/DDBJ whole genome shotgun (WGS) entry which is preliminary data.</text>
</comment>
<keyword evidence="3" id="KW-1185">Reference proteome</keyword>
<dbReference type="AlphaFoldDB" id="A0A5R9F9D3"/>
<dbReference type="GO" id="GO:0016740">
    <property type="term" value="F:transferase activity"/>
    <property type="evidence" value="ECO:0007669"/>
    <property type="project" value="UniProtKB-KW"/>
</dbReference>
<dbReference type="OrthoDB" id="2857992at2"/>
<evidence type="ECO:0000259" key="1">
    <source>
        <dbReference type="Pfam" id="PF00535"/>
    </source>
</evidence>
<organism evidence="2 3">
    <name type="scientific">Exobacillus caeni</name>
    <dbReference type="NCBI Taxonomy" id="2574798"/>
    <lineage>
        <taxon>Bacteria</taxon>
        <taxon>Bacillati</taxon>
        <taxon>Bacillota</taxon>
        <taxon>Bacilli</taxon>
        <taxon>Bacillales</taxon>
        <taxon>Guptibacillaceae</taxon>
        <taxon>Exobacillus</taxon>
    </lineage>
</organism>
<gene>
    <name evidence="2" type="ORF">FCL54_10020</name>
</gene>